<dbReference type="SMART" id="SM00343">
    <property type="entry name" value="ZnF_C2HC"/>
    <property type="match status" value="1"/>
</dbReference>
<keyword evidence="5" id="KW-1185">Reference proteome</keyword>
<comment type="caution">
    <text evidence="4">The sequence shown here is derived from an EMBL/GenBank/DDBJ whole genome shotgun (WGS) entry which is preliminary data.</text>
</comment>
<dbReference type="SUPFAM" id="SSF57756">
    <property type="entry name" value="Retrovirus zinc finger-like domains"/>
    <property type="match status" value="1"/>
</dbReference>
<dbReference type="InterPro" id="IPR036875">
    <property type="entry name" value="Znf_CCHC_sf"/>
</dbReference>
<name>A0A388LFJ5_CHABU</name>
<dbReference type="InterPro" id="IPR001878">
    <property type="entry name" value="Znf_CCHC"/>
</dbReference>
<evidence type="ECO:0000256" key="1">
    <source>
        <dbReference type="PROSITE-ProRule" id="PRU00047"/>
    </source>
</evidence>
<dbReference type="EMBL" id="BFEA01000364">
    <property type="protein sequence ID" value="GBG81085.1"/>
    <property type="molecule type" value="Genomic_DNA"/>
</dbReference>
<feature type="region of interest" description="Disordered" evidence="2">
    <location>
        <begin position="1"/>
        <end position="76"/>
    </location>
</feature>
<organism evidence="4 5">
    <name type="scientific">Chara braunii</name>
    <name type="common">Braun's stonewort</name>
    <dbReference type="NCBI Taxonomy" id="69332"/>
    <lineage>
        <taxon>Eukaryota</taxon>
        <taxon>Viridiplantae</taxon>
        <taxon>Streptophyta</taxon>
        <taxon>Charophyceae</taxon>
        <taxon>Charales</taxon>
        <taxon>Characeae</taxon>
        <taxon>Chara</taxon>
    </lineage>
</organism>
<feature type="region of interest" description="Disordered" evidence="2">
    <location>
        <begin position="229"/>
        <end position="272"/>
    </location>
</feature>
<feature type="compositionally biased region" description="Gly residues" evidence="2">
    <location>
        <begin position="34"/>
        <end position="51"/>
    </location>
</feature>
<accession>A0A388LFJ5</accession>
<dbReference type="PROSITE" id="PS50158">
    <property type="entry name" value="ZF_CCHC"/>
    <property type="match status" value="1"/>
</dbReference>
<feature type="domain" description="CCHC-type" evidence="3">
    <location>
        <begin position="160"/>
        <end position="174"/>
    </location>
</feature>
<protein>
    <recommendedName>
        <fullName evidence="3">CCHC-type domain-containing protein</fullName>
    </recommendedName>
</protein>
<proteinExistence type="predicted"/>
<dbReference type="Proteomes" id="UP000265515">
    <property type="component" value="Unassembled WGS sequence"/>
</dbReference>
<dbReference type="Gramene" id="GBG81085">
    <property type="protein sequence ID" value="GBG81085"/>
    <property type="gene ID" value="CBR_g31643"/>
</dbReference>
<keyword evidence="1" id="KW-0862">Zinc</keyword>
<evidence type="ECO:0000256" key="2">
    <source>
        <dbReference type="SAM" id="MobiDB-lite"/>
    </source>
</evidence>
<evidence type="ECO:0000313" key="5">
    <source>
        <dbReference type="Proteomes" id="UP000265515"/>
    </source>
</evidence>
<reference evidence="4 5" key="1">
    <citation type="journal article" date="2018" name="Cell">
        <title>The Chara Genome: Secondary Complexity and Implications for Plant Terrestrialization.</title>
        <authorList>
            <person name="Nishiyama T."/>
            <person name="Sakayama H."/>
            <person name="Vries J.D."/>
            <person name="Buschmann H."/>
            <person name="Saint-Marcoux D."/>
            <person name="Ullrich K.K."/>
            <person name="Haas F.B."/>
            <person name="Vanderstraeten L."/>
            <person name="Becker D."/>
            <person name="Lang D."/>
            <person name="Vosolsobe S."/>
            <person name="Rombauts S."/>
            <person name="Wilhelmsson P.K.I."/>
            <person name="Janitza P."/>
            <person name="Kern R."/>
            <person name="Heyl A."/>
            <person name="Rumpler F."/>
            <person name="Villalobos L.I.A.C."/>
            <person name="Clay J.M."/>
            <person name="Skokan R."/>
            <person name="Toyoda A."/>
            <person name="Suzuki Y."/>
            <person name="Kagoshima H."/>
            <person name="Schijlen E."/>
            <person name="Tajeshwar N."/>
            <person name="Catarino B."/>
            <person name="Hetherington A.J."/>
            <person name="Saltykova A."/>
            <person name="Bonnot C."/>
            <person name="Breuninger H."/>
            <person name="Symeonidi A."/>
            <person name="Radhakrishnan G.V."/>
            <person name="Van Nieuwerburgh F."/>
            <person name="Deforce D."/>
            <person name="Chang C."/>
            <person name="Karol K.G."/>
            <person name="Hedrich R."/>
            <person name="Ulvskov P."/>
            <person name="Glockner G."/>
            <person name="Delwiche C.F."/>
            <person name="Petrasek J."/>
            <person name="Van de Peer Y."/>
            <person name="Friml J."/>
            <person name="Beilby M."/>
            <person name="Dolan L."/>
            <person name="Kohara Y."/>
            <person name="Sugano S."/>
            <person name="Fujiyama A."/>
            <person name="Delaux P.-M."/>
            <person name="Quint M."/>
            <person name="TheiBen G."/>
            <person name="Hagemann M."/>
            <person name="Harholt J."/>
            <person name="Dunand C."/>
            <person name="Zachgo S."/>
            <person name="Langdale J."/>
            <person name="Maumus F."/>
            <person name="Straeten D.V.D."/>
            <person name="Gould S.B."/>
            <person name="Rensing S.A."/>
        </authorList>
    </citation>
    <scope>NUCLEOTIDE SEQUENCE [LARGE SCALE GENOMIC DNA]</scope>
    <source>
        <strain evidence="4 5">S276</strain>
    </source>
</reference>
<keyword evidence="1" id="KW-0479">Metal-binding</keyword>
<dbReference type="GO" id="GO:0003676">
    <property type="term" value="F:nucleic acid binding"/>
    <property type="evidence" value="ECO:0007669"/>
    <property type="project" value="InterPro"/>
</dbReference>
<dbReference type="GO" id="GO:0008270">
    <property type="term" value="F:zinc ion binding"/>
    <property type="evidence" value="ECO:0007669"/>
    <property type="project" value="UniProtKB-KW"/>
</dbReference>
<evidence type="ECO:0000259" key="3">
    <source>
        <dbReference type="PROSITE" id="PS50158"/>
    </source>
</evidence>
<feature type="region of interest" description="Disordered" evidence="2">
    <location>
        <begin position="105"/>
        <end position="216"/>
    </location>
</feature>
<feature type="compositionally biased region" description="Basic and acidic residues" evidence="2">
    <location>
        <begin position="122"/>
        <end position="153"/>
    </location>
</feature>
<feature type="compositionally biased region" description="Acidic residues" evidence="2">
    <location>
        <begin position="1"/>
        <end position="33"/>
    </location>
</feature>
<sequence length="313" mass="34502">MVDDWGDDVQEDVSGDDDGGGDASDDGGGDDGGDGSGGGGEGGGSGGSGGDGDSDEGGTTSEAIAALVGHWPSSPTSTSAAYTLFVAVGPFSGWAGVSRLAFASSAGVTGRGRRGCQSTEDVWYRRDLRDRSSDWRDDRDRNPDQRDDKEWRPHRPPVTCFSCNEPGHYANQCPLQERRQLPCRPSTSSDSRRTRSPRRFESRREHSPRKESELRETVAKLSKGVASIKEHVNAVQAKKDEKARRKLEKEKEKEDERRRLEEEEVIRSQEEARREAKLRKKEKKAKQEAALRAEMKKDVTMHAAILISEIKDD</sequence>
<dbReference type="STRING" id="69332.A0A388LFJ5"/>
<dbReference type="AlphaFoldDB" id="A0A388LFJ5"/>
<dbReference type="OrthoDB" id="1914176at2759"/>
<keyword evidence="1" id="KW-0863">Zinc-finger</keyword>
<dbReference type="Pfam" id="PF00098">
    <property type="entry name" value="zf-CCHC"/>
    <property type="match status" value="1"/>
</dbReference>
<evidence type="ECO:0000313" key="4">
    <source>
        <dbReference type="EMBL" id="GBG81085.1"/>
    </source>
</evidence>
<dbReference type="Gene3D" id="4.10.60.10">
    <property type="entry name" value="Zinc finger, CCHC-type"/>
    <property type="match status" value="1"/>
</dbReference>
<feature type="compositionally biased region" description="Basic and acidic residues" evidence="2">
    <location>
        <begin position="190"/>
        <end position="216"/>
    </location>
</feature>
<gene>
    <name evidence="4" type="ORF">CBR_g31643</name>
</gene>